<keyword evidence="3" id="KW-0687">Ribonucleoprotein</keyword>
<dbReference type="GO" id="GO:0005840">
    <property type="term" value="C:ribosome"/>
    <property type="evidence" value="ECO:0007669"/>
    <property type="project" value="UniProtKB-KW"/>
</dbReference>
<gene>
    <name evidence="4" type="primary">RT21</name>
</gene>
<dbReference type="EMBL" id="BT076718">
    <property type="protein sequence ID" value="ACO11142.1"/>
    <property type="molecule type" value="mRNA"/>
</dbReference>
<sequence>MHLSGPLFRHVSNQTRWISRTVMVENNEVEKAMKILNGIVANEGILARWKLTRRYEKPTQMRSRVNYERARAIYEEDMNNKIQFIMRKNRVNPYPGCG</sequence>
<name>C1BQ39_CALRO</name>
<keyword evidence="2 4" id="KW-0689">Ribosomal protein</keyword>
<dbReference type="InterPro" id="IPR001911">
    <property type="entry name" value="Ribosomal_bS21"/>
</dbReference>
<accession>C1BQ39</accession>
<comment type="similarity">
    <text evidence="1">Belongs to the bacterial ribosomal protein bS21 family.</text>
</comment>
<dbReference type="AlphaFoldDB" id="C1BQ39"/>
<proteinExistence type="evidence at transcript level"/>
<organism evidence="4">
    <name type="scientific">Caligus rogercresseyi</name>
    <name type="common">Sea louse</name>
    <dbReference type="NCBI Taxonomy" id="217165"/>
    <lineage>
        <taxon>Eukaryota</taxon>
        <taxon>Metazoa</taxon>
        <taxon>Ecdysozoa</taxon>
        <taxon>Arthropoda</taxon>
        <taxon>Crustacea</taxon>
        <taxon>Multicrustacea</taxon>
        <taxon>Hexanauplia</taxon>
        <taxon>Copepoda</taxon>
        <taxon>Siphonostomatoida</taxon>
        <taxon>Caligidae</taxon>
        <taxon>Caligus</taxon>
    </lineage>
</organism>
<dbReference type="PANTHER" id="PTHR21109:SF0">
    <property type="entry name" value="SMALL RIBOSOMAL SUBUNIT PROTEIN BS21M"/>
    <property type="match status" value="1"/>
</dbReference>
<dbReference type="Pfam" id="PF01165">
    <property type="entry name" value="Ribosomal_S21"/>
    <property type="match status" value="1"/>
</dbReference>
<evidence type="ECO:0000256" key="1">
    <source>
        <dbReference type="ARBA" id="ARBA00006640"/>
    </source>
</evidence>
<reference evidence="4" key="1">
    <citation type="submission" date="2009-03" db="EMBL/GenBank/DDBJ databases">
        <title>Caligus rogercresseyi ESTs and full-length cDNAs.</title>
        <authorList>
            <person name="Yasuike M."/>
            <person name="von Schalburg K."/>
            <person name="Cooper G."/>
            <person name="Leong J."/>
            <person name="Jones S.R.M."/>
            <person name="Koop B.F."/>
        </authorList>
    </citation>
    <scope>NUCLEOTIDE SEQUENCE</scope>
    <source>
        <tissue evidence="4">Whole tissue</tissue>
    </source>
</reference>
<dbReference type="GO" id="GO:0003735">
    <property type="term" value="F:structural constituent of ribosome"/>
    <property type="evidence" value="ECO:0007669"/>
    <property type="project" value="InterPro"/>
</dbReference>
<dbReference type="PANTHER" id="PTHR21109">
    <property type="entry name" value="MITOCHONDRIAL 28S RIBOSOMAL PROTEIN S21"/>
    <property type="match status" value="1"/>
</dbReference>
<dbReference type="NCBIfam" id="TIGR00030">
    <property type="entry name" value="S21p"/>
    <property type="match status" value="1"/>
</dbReference>
<dbReference type="GO" id="GO:1990904">
    <property type="term" value="C:ribonucleoprotein complex"/>
    <property type="evidence" value="ECO:0007669"/>
    <property type="project" value="UniProtKB-KW"/>
</dbReference>
<evidence type="ECO:0000256" key="3">
    <source>
        <dbReference type="ARBA" id="ARBA00023274"/>
    </source>
</evidence>
<evidence type="ECO:0000256" key="2">
    <source>
        <dbReference type="ARBA" id="ARBA00022980"/>
    </source>
</evidence>
<protein>
    <submittedName>
        <fullName evidence="4">Mitochondrial 28S ribosomal protein S21</fullName>
    </submittedName>
</protein>
<evidence type="ECO:0000313" key="4">
    <source>
        <dbReference type="EMBL" id="ACO11142.1"/>
    </source>
</evidence>
<dbReference type="GO" id="GO:0006412">
    <property type="term" value="P:translation"/>
    <property type="evidence" value="ECO:0007669"/>
    <property type="project" value="InterPro"/>
</dbReference>